<protein>
    <submittedName>
        <fullName evidence="2">Unannotated protein</fullName>
    </submittedName>
</protein>
<proteinExistence type="predicted"/>
<keyword evidence="1" id="KW-1133">Transmembrane helix</keyword>
<feature type="transmembrane region" description="Helical" evidence="1">
    <location>
        <begin position="80"/>
        <end position="112"/>
    </location>
</feature>
<accession>A0A6J7MSE6</accession>
<sequence>MLLQRINKLVAALFSCALVGFFVASNGEHVECWQHPVAGAGAGAKRHLLRLGLHDCGCSWAIVYGNCLREQRFAHLARPLWLYFFFVFFVFGIFWLFHHLFACALSFCLWFIKFDVVKLGTRMLILIAIIVAVLTYCASVCAAVYPSPNATHKLRQGGVCCDQYAHKHEREQHHDGQCIVYRSLQQCTQQPTECTTAAAECVEIATERTVAHHYVNAAEQTKQDDDPPKCQTNFVLYFHPLHRHNAACNNCERQHVATEADEPRRNVFEQTA</sequence>
<gene>
    <name evidence="2" type="ORF">UFOPK4000_00213</name>
</gene>
<evidence type="ECO:0000313" key="2">
    <source>
        <dbReference type="EMBL" id="CAB4982978.1"/>
    </source>
</evidence>
<reference evidence="2" key="1">
    <citation type="submission" date="2020-05" db="EMBL/GenBank/DDBJ databases">
        <authorList>
            <person name="Chiriac C."/>
            <person name="Salcher M."/>
            <person name="Ghai R."/>
            <person name="Kavagutti S V."/>
        </authorList>
    </citation>
    <scope>NUCLEOTIDE SEQUENCE</scope>
</reference>
<keyword evidence="1" id="KW-0812">Transmembrane</keyword>
<dbReference type="EMBL" id="CAFBOT010000020">
    <property type="protein sequence ID" value="CAB4982978.1"/>
    <property type="molecule type" value="Genomic_DNA"/>
</dbReference>
<evidence type="ECO:0000256" key="1">
    <source>
        <dbReference type="SAM" id="Phobius"/>
    </source>
</evidence>
<organism evidence="2">
    <name type="scientific">freshwater metagenome</name>
    <dbReference type="NCBI Taxonomy" id="449393"/>
    <lineage>
        <taxon>unclassified sequences</taxon>
        <taxon>metagenomes</taxon>
        <taxon>ecological metagenomes</taxon>
    </lineage>
</organism>
<name>A0A6J7MSE6_9ZZZZ</name>
<keyword evidence="1" id="KW-0472">Membrane</keyword>
<feature type="transmembrane region" description="Helical" evidence="1">
    <location>
        <begin position="124"/>
        <end position="145"/>
    </location>
</feature>
<dbReference type="AlphaFoldDB" id="A0A6J7MSE6"/>